<reference evidence="1 2" key="1">
    <citation type="submission" date="2011-10" db="EMBL/GenBank/DDBJ databases">
        <title>Complete sequence of chromosome of Pseudomonas stutzeri RCH2.</title>
        <authorList>
            <consortium name="US DOE Joint Genome Institute"/>
            <person name="Lucas S."/>
            <person name="Han J."/>
            <person name="Lapidus A."/>
            <person name="Cheng J.-F."/>
            <person name="Goodwin L."/>
            <person name="Pitluck S."/>
            <person name="Peters L."/>
            <person name="Ovchinnikova G."/>
            <person name="Zeytun A."/>
            <person name="Lu M."/>
            <person name="Detter J.C."/>
            <person name="Han C."/>
            <person name="Tapia R."/>
            <person name="Land M."/>
            <person name="Hauser L."/>
            <person name="Kyrpides N."/>
            <person name="Ivanova N."/>
            <person name="Pagani I."/>
            <person name="Chakraborty R."/>
            <person name="Arkin A."/>
            <person name="Dehal P."/>
            <person name="Wall J."/>
            <person name="Hazen T."/>
            <person name="Woyke T."/>
        </authorList>
    </citation>
    <scope>NUCLEOTIDE SEQUENCE [LARGE SCALE GENOMIC DNA]</scope>
    <source>
        <strain evidence="1 2">RCH2</strain>
    </source>
</reference>
<sequence>MTPDQGYDRRLTGASVVPFPREYEGTVCGFVYNLNTT</sequence>
<dbReference type="AlphaFoldDB" id="L0GPG2"/>
<evidence type="ECO:0000313" key="2">
    <source>
        <dbReference type="Proteomes" id="UP000010820"/>
    </source>
</evidence>
<proteinExistence type="predicted"/>
<organism evidence="1 2">
    <name type="scientific">Stutzerimonas stutzeri RCH2</name>
    <dbReference type="NCBI Taxonomy" id="644801"/>
    <lineage>
        <taxon>Bacteria</taxon>
        <taxon>Pseudomonadati</taxon>
        <taxon>Pseudomonadota</taxon>
        <taxon>Gammaproteobacteria</taxon>
        <taxon>Pseudomonadales</taxon>
        <taxon>Pseudomonadaceae</taxon>
        <taxon>Stutzerimonas</taxon>
    </lineage>
</organism>
<dbReference type="KEGG" id="psh:Psest_2764"/>
<dbReference type="Proteomes" id="UP000010820">
    <property type="component" value="Chromosome"/>
</dbReference>
<accession>L0GPG2</accession>
<dbReference type="EMBL" id="CP003071">
    <property type="protein sequence ID" value="AGA87270.1"/>
    <property type="molecule type" value="Genomic_DNA"/>
</dbReference>
<gene>
    <name evidence="1" type="ORF">Psest_2764</name>
</gene>
<evidence type="ECO:0000313" key="1">
    <source>
        <dbReference type="EMBL" id="AGA87270.1"/>
    </source>
</evidence>
<dbReference type="HOGENOM" id="CLU_3347536_0_0_6"/>
<protein>
    <submittedName>
        <fullName evidence="1">Uncharacterized protein</fullName>
    </submittedName>
</protein>
<name>L0GPG2_STUST</name>